<evidence type="ECO:0000313" key="2">
    <source>
        <dbReference type="Proteomes" id="UP000006729"/>
    </source>
</evidence>
<comment type="caution">
    <text evidence="1">The sequence shown here is derived from an EMBL/GenBank/DDBJ whole genome shotgun (WGS) entry which is preliminary data.</text>
</comment>
<gene>
    <name evidence="1" type="ORF">POPTR_014G099800v4</name>
</gene>
<evidence type="ECO:0000313" key="1">
    <source>
        <dbReference type="EMBL" id="KAI9382189.1"/>
    </source>
</evidence>
<accession>A0ACC0RYL0</accession>
<dbReference type="Proteomes" id="UP000006729">
    <property type="component" value="Chromosome 14"/>
</dbReference>
<name>A0ACC0RYL0_POPTR</name>
<proteinExistence type="predicted"/>
<keyword evidence="2" id="KW-1185">Reference proteome</keyword>
<dbReference type="EMBL" id="CM009303">
    <property type="protein sequence ID" value="KAI9382189.1"/>
    <property type="molecule type" value="Genomic_DNA"/>
</dbReference>
<reference evidence="1 2" key="1">
    <citation type="journal article" date="2006" name="Science">
        <title>The genome of black cottonwood, Populus trichocarpa (Torr. &amp; Gray).</title>
        <authorList>
            <person name="Tuskan G.A."/>
            <person name="Difazio S."/>
            <person name="Jansson S."/>
            <person name="Bohlmann J."/>
            <person name="Grigoriev I."/>
            <person name="Hellsten U."/>
            <person name="Putnam N."/>
            <person name="Ralph S."/>
            <person name="Rombauts S."/>
            <person name="Salamov A."/>
            <person name="Schein J."/>
            <person name="Sterck L."/>
            <person name="Aerts A."/>
            <person name="Bhalerao R.R."/>
            <person name="Bhalerao R.P."/>
            <person name="Blaudez D."/>
            <person name="Boerjan W."/>
            <person name="Brun A."/>
            <person name="Brunner A."/>
            <person name="Busov V."/>
            <person name="Campbell M."/>
            <person name="Carlson J."/>
            <person name="Chalot M."/>
            <person name="Chapman J."/>
            <person name="Chen G.L."/>
            <person name="Cooper D."/>
            <person name="Coutinho P.M."/>
            <person name="Couturier J."/>
            <person name="Covert S."/>
            <person name="Cronk Q."/>
            <person name="Cunningham R."/>
            <person name="Davis J."/>
            <person name="Degroeve S."/>
            <person name="Dejardin A."/>
            <person name="Depamphilis C."/>
            <person name="Detter J."/>
            <person name="Dirks B."/>
            <person name="Dubchak I."/>
            <person name="Duplessis S."/>
            <person name="Ehlting J."/>
            <person name="Ellis B."/>
            <person name="Gendler K."/>
            <person name="Goodstein D."/>
            <person name="Gribskov M."/>
            <person name="Grimwood J."/>
            <person name="Groover A."/>
            <person name="Gunter L."/>
            <person name="Hamberger B."/>
            <person name="Heinze B."/>
            <person name="Helariutta Y."/>
            <person name="Henrissat B."/>
            <person name="Holligan D."/>
            <person name="Holt R."/>
            <person name="Huang W."/>
            <person name="Islam-Faridi N."/>
            <person name="Jones S."/>
            <person name="Jones-Rhoades M."/>
            <person name="Jorgensen R."/>
            <person name="Joshi C."/>
            <person name="Kangasjarvi J."/>
            <person name="Karlsson J."/>
            <person name="Kelleher C."/>
            <person name="Kirkpatrick R."/>
            <person name="Kirst M."/>
            <person name="Kohler A."/>
            <person name="Kalluri U."/>
            <person name="Larimer F."/>
            <person name="Leebens-Mack J."/>
            <person name="Leple J.C."/>
            <person name="Locascio P."/>
            <person name="Lou Y."/>
            <person name="Lucas S."/>
            <person name="Martin F."/>
            <person name="Montanini B."/>
            <person name="Napoli C."/>
            <person name="Nelson D.R."/>
            <person name="Nelson C."/>
            <person name="Nieminen K."/>
            <person name="Nilsson O."/>
            <person name="Pereda V."/>
            <person name="Peter G."/>
            <person name="Philippe R."/>
            <person name="Pilate G."/>
            <person name="Poliakov A."/>
            <person name="Razumovskaya J."/>
            <person name="Richardson P."/>
            <person name="Rinaldi C."/>
            <person name="Ritland K."/>
            <person name="Rouze P."/>
            <person name="Ryaboy D."/>
            <person name="Schmutz J."/>
            <person name="Schrader J."/>
            <person name="Segerman B."/>
            <person name="Shin H."/>
            <person name="Siddiqui A."/>
            <person name="Sterky F."/>
            <person name="Terry A."/>
            <person name="Tsai C.J."/>
            <person name="Uberbacher E."/>
            <person name="Unneberg P."/>
            <person name="Vahala J."/>
            <person name="Wall K."/>
            <person name="Wessler S."/>
            <person name="Yang G."/>
            <person name="Yin T."/>
            <person name="Douglas C."/>
            <person name="Marra M."/>
            <person name="Sandberg G."/>
            <person name="Van de Peer Y."/>
            <person name="Rokhsar D."/>
        </authorList>
    </citation>
    <scope>NUCLEOTIDE SEQUENCE [LARGE SCALE GENOMIC DNA]</scope>
    <source>
        <strain evidence="2">cv. Nisqually</strain>
    </source>
</reference>
<organism evidence="1 2">
    <name type="scientific">Populus trichocarpa</name>
    <name type="common">Western balsam poplar</name>
    <name type="synonym">Populus balsamifera subsp. trichocarpa</name>
    <dbReference type="NCBI Taxonomy" id="3694"/>
    <lineage>
        <taxon>Eukaryota</taxon>
        <taxon>Viridiplantae</taxon>
        <taxon>Streptophyta</taxon>
        <taxon>Embryophyta</taxon>
        <taxon>Tracheophyta</taxon>
        <taxon>Spermatophyta</taxon>
        <taxon>Magnoliopsida</taxon>
        <taxon>eudicotyledons</taxon>
        <taxon>Gunneridae</taxon>
        <taxon>Pentapetalae</taxon>
        <taxon>rosids</taxon>
        <taxon>fabids</taxon>
        <taxon>Malpighiales</taxon>
        <taxon>Salicaceae</taxon>
        <taxon>Saliceae</taxon>
        <taxon>Populus</taxon>
    </lineage>
</organism>
<protein>
    <submittedName>
        <fullName evidence="1">Uncharacterized protein</fullName>
    </submittedName>
</protein>
<sequence length="241" mass="26835">MRIRKNGEFSPLMFLESTLGPHQTVPKTICQLNQSPWDVIPFSKEICSPSLHQFGEGDHRCFSGKESFGKSTGAVQRSPEKKGFNTNEEMKGENELKIKRGVKILHFDKAKGKEFLCINECKDAQSICDHHLNLVKPHKRSSGSGCLGVTDPSIKKPATRALKGQTRATNKGHFPSSNANQYYYYSGFGPLRGRRRERGESTDVRETSVPVTVNGVAQNTTPSPIPIIYIDDGSEERDSDH</sequence>